<dbReference type="OrthoDB" id="5033111at2759"/>
<name>A0A9P7HXQ1_9HYPO</name>
<dbReference type="Proteomes" id="UP000750502">
    <property type="component" value="Unassembled WGS sequence"/>
</dbReference>
<gene>
    <name evidence="1" type="ORF">H9Q72_008121</name>
</gene>
<organism evidence="1 2">
    <name type="scientific">Fusarium xylarioides</name>
    <dbReference type="NCBI Taxonomy" id="221167"/>
    <lineage>
        <taxon>Eukaryota</taxon>
        <taxon>Fungi</taxon>
        <taxon>Dikarya</taxon>
        <taxon>Ascomycota</taxon>
        <taxon>Pezizomycotina</taxon>
        <taxon>Sordariomycetes</taxon>
        <taxon>Hypocreomycetidae</taxon>
        <taxon>Hypocreales</taxon>
        <taxon>Nectriaceae</taxon>
        <taxon>Fusarium</taxon>
        <taxon>Fusarium fujikuroi species complex</taxon>
    </lineage>
</organism>
<evidence type="ECO:0000313" key="1">
    <source>
        <dbReference type="EMBL" id="KAG5763773.1"/>
    </source>
</evidence>
<reference evidence="1" key="2">
    <citation type="submission" date="2020-10" db="EMBL/GenBank/DDBJ databases">
        <authorList>
            <person name="Peck L.D."/>
            <person name="Nowell R.W."/>
            <person name="Flood J."/>
            <person name="Ryan M.J."/>
            <person name="Barraclough T.G."/>
        </authorList>
    </citation>
    <scope>NUCLEOTIDE SEQUENCE</scope>
    <source>
        <strain evidence="1">IMI 127659i</strain>
    </source>
</reference>
<sequence>MDSFFDMESFSDMESFFDMVIKLQDGADSLRKDLKSWDVDQVTELVTQVMKDMKNIESALEYPSTDPDTLQERQKLLQMMDLDAKLTYSEMNRNEAFAYPWMTTNNCQERFETLYQSIEGFCFDVSRTEPSMSACILPFTKLVAMFRGTVMGYLKLHRRRIAMQLDGTDKDDAGFPDAQHLDKEEMLSYVSRSFSMEFISKCLHQHCHDTIHHEAISVKLTWDSDKGQWTATKGQWADAAVAEFDSGAIEVIMIEPTKLLNSPYTASQQYDENNDIPCHPMLQRCKLDFLDREEGALHWSLGGVVAWRFYGEYEWMDRFGHVIDSSKYTVANRQLR</sequence>
<accession>A0A9P7HXQ1</accession>
<keyword evidence="2" id="KW-1185">Reference proteome</keyword>
<comment type="caution">
    <text evidence="1">The sequence shown here is derived from an EMBL/GenBank/DDBJ whole genome shotgun (WGS) entry which is preliminary data.</text>
</comment>
<reference evidence="1" key="1">
    <citation type="journal article" date="2020" name="bioRxiv">
        <title>Historical genomics reveals the evolutionary mechanisms behind multiple outbreaks of the host-specific coffee wilt pathogen Fusarium xylarioides.</title>
        <authorList>
            <person name="Peck D."/>
            <person name="Nowell R.W."/>
            <person name="Flood J."/>
            <person name="Ryan M.J."/>
            <person name="Barraclough T.G."/>
        </authorList>
    </citation>
    <scope>NUCLEOTIDE SEQUENCE</scope>
    <source>
        <strain evidence="1">IMI 127659i</strain>
    </source>
</reference>
<dbReference type="AlphaFoldDB" id="A0A9P7HXQ1"/>
<protein>
    <submittedName>
        <fullName evidence="1">Uncharacterized protein</fullName>
    </submittedName>
</protein>
<evidence type="ECO:0000313" key="2">
    <source>
        <dbReference type="Proteomes" id="UP000750502"/>
    </source>
</evidence>
<dbReference type="EMBL" id="JADFTT010000286">
    <property type="protein sequence ID" value="KAG5763773.1"/>
    <property type="molecule type" value="Genomic_DNA"/>
</dbReference>
<proteinExistence type="predicted"/>